<dbReference type="RefSeq" id="WP_129992570.1">
    <property type="nucleotide sequence ID" value="NZ_QOHL01000007.1"/>
</dbReference>
<evidence type="ECO:0000256" key="1">
    <source>
        <dbReference type="SAM" id="MobiDB-lite"/>
    </source>
</evidence>
<evidence type="ECO:0000313" key="3">
    <source>
        <dbReference type="EMBL" id="RZB12791.1"/>
    </source>
</evidence>
<keyword evidence="4" id="KW-1185">Reference proteome</keyword>
<feature type="compositionally biased region" description="Polar residues" evidence="1">
    <location>
        <begin position="81"/>
        <end position="94"/>
    </location>
</feature>
<sequence>MNGSFFNVTGDNVTDNLDSLNSTVDNSMSTTILLGVIFVFIFLYIMINCLTANKEYTRYLQQNGPRPDIEMELDLIIQSDNNSVQQDNTSQKTSGFRLYGVFDR</sequence>
<reference evidence="3 4" key="1">
    <citation type="submission" date="2018-06" db="EMBL/GenBank/DDBJ databases">
        <title>Complete Genome Sequence of Ehrlichia minasensis Isolated From Cattle.</title>
        <authorList>
            <person name="Aguiar D.M."/>
            <person name="Araujo J.P.A.Jr."/>
            <person name="Nakazato L."/>
            <person name="Bard E."/>
            <person name="Cabezas-Cruz A."/>
        </authorList>
    </citation>
    <scope>NUCLEOTIDE SEQUENCE [LARGE SCALE GENOMIC DNA]</scope>
    <source>
        <strain evidence="3 4">B11</strain>
    </source>
</reference>
<organism evidence="3 4">
    <name type="scientific">Ehrlichia minasensis</name>
    <dbReference type="NCBI Taxonomy" id="1242993"/>
    <lineage>
        <taxon>Bacteria</taxon>
        <taxon>Pseudomonadati</taxon>
        <taxon>Pseudomonadota</taxon>
        <taxon>Alphaproteobacteria</taxon>
        <taxon>Rickettsiales</taxon>
        <taxon>Anaplasmataceae</taxon>
        <taxon>Ehrlichia</taxon>
    </lineage>
</organism>
<dbReference type="AlphaFoldDB" id="A0A4Q6I4L5"/>
<keyword evidence="2" id="KW-0812">Transmembrane</keyword>
<name>A0A4Q6I4L5_9RICK</name>
<keyword evidence="2" id="KW-1133">Transmembrane helix</keyword>
<keyword evidence="2" id="KW-0472">Membrane</keyword>
<gene>
    <name evidence="3" type="ORF">DRF75_02065</name>
</gene>
<proteinExistence type="predicted"/>
<dbReference type="EMBL" id="QOHL01000007">
    <property type="protein sequence ID" value="RZB12791.1"/>
    <property type="molecule type" value="Genomic_DNA"/>
</dbReference>
<evidence type="ECO:0000256" key="2">
    <source>
        <dbReference type="SAM" id="Phobius"/>
    </source>
</evidence>
<feature type="transmembrane region" description="Helical" evidence="2">
    <location>
        <begin position="32"/>
        <end position="51"/>
    </location>
</feature>
<comment type="caution">
    <text evidence="3">The sequence shown here is derived from an EMBL/GenBank/DDBJ whole genome shotgun (WGS) entry which is preliminary data.</text>
</comment>
<evidence type="ECO:0000313" key="4">
    <source>
        <dbReference type="Proteomes" id="UP000293377"/>
    </source>
</evidence>
<protein>
    <submittedName>
        <fullName evidence="3">Uncharacterized protein</fullName>
    </submittedName>
</protein>
<accession>A0A4Q6I4L5</accession>
<feature type="region of interest" description="Disordered" evidence="1">
    <location>
        <begin position="81"/>
        <end position="104"/>
    </location>
</feature>
<dbReference type="Proteomes" id="UP000293377">
    <property type="component" value="Unassembled WGS sequence"/>
</dbReference>